<dbReference type="AlphaFoldDB" id="A0A839E525"/>
<evidence type="ECO:0000259" key="2">
    <source>
        <dbReference type="Pfam" id="PF04248"/>
    </source>
</evidence>
<reference evidence="3 4" key="1">
    <citation type="submission" date="2020-07" db="EMBL/GenBank/DDBJ databases">
        <title>Sequencing the genomes of 1000 actinobacteria strains.</title>
        <authorList>
            <person name="Klenk H.-P."/>
        </authorList>
    </citation>
    <scope>NUCLEOTIDE SEQUENCE [LARGE SCALE GENOMIC DNA]</scope>
    <source>
        <strain evidence="3 4">DSM 19663</strain>
    </source>
</reference>
<keyword evidence="4" id="KW-1185">Reference proteome</keyword>
<dbReference type="PANTHER" id="PTHR43058:SF1">
    <property type="entry name" value="DUF427 DOMAIN-CONTAINING PROTEIN"/>
    <property type="match status" value="1"/>
</dbReference>
<feature type="region of interest" description="Disordered" evidence="1">
    <location>
        <begin position="1"/>
        <end position="26"/>
    </location>
</feature>
<evidence type="ECO:0000313" key="3">
    <source>
        <dbReference type="EMBL" id="MBA8846637.1"/>
    </source>
</evidence>
<gene>
    <name evidence="3" type="ORF">FHX53_000201</name>
</gene>
<proteinExistence type="predicted"/>
<dbReference type="Gene3D" id="2.170.150.40">
    <property type="entry name" value="Domain of unknown function (DUF427)"/>
    <property type="match status" value="1"/>
</dbReference>
<dbReference type="PANTHER" id="PTHR43058">
    <property type="entry name" value="SLR0655 PROTEIN"/>
    <property type="match status" value="1"/>
</dbReference>
<evidence type="ECO:0000256" key="1">
    <source>
        <dbReference type="SAM" id="MobiDB-lite"/>
    </source>
</evidence>
<feature type="compositionally biased region" description="Basic and acidic residues" evidence="1">
    <location>
        <begin position="1"/>
        <end position="11"/>
    </location>
</feature>
<dbReference type="RefSeq" id="WP_343050726.1">
    <property type="nucleotide sequence ID" value="NZ_BAAAOV010000002.1"/>
</dbReference>
<dbReference type="EMBL" id="JACGWX010000001">
    <property type="protein sequence ID" value="MBA8846637.1"/>
    <property type="molecule type" value="Genomic_DNA"/>
</dbReference>
<dbReference type="Pfam" id="PF04248">
    <property type="entry name" value="NTP_transf_9"/>
    <property type="match status" value="1"/>
</dbReference>
<comment type="caution">
    <text evidence="3">The sequence shown here is derived from an EMBL/GenBank/DDBJ whole genome shotgun (WGS) entry which is preliminary data.</text>
</comment>
<accession>A0A839E525</accession>
<organism evidence="3 4">
    <name type="scientific">Microcella alkalica</name>
    <dbReference type="NCBI Taxonomy" id="355930"/>
    <lineage>
        <taxon>Bacteria</taxon>
        <taxon>Bacillati</taxon>
        <taxon>Actinomycetota</taxon>
        <taxon>Actinomycetes</taxon>
        <taxon>Micrococcales</taxon>
        <taxon>Microbacteriaceae</taxon>
        <taxon>Microcella</taxon>
    </lineage>
</organism>
<name>A0A839E525_9MICO</name>
<evidence type="ECO:0000313" key="4">
    <source>
        <dbReference type="Proteomes" id="UP000585905"/>
    </source>
</evidence>
<dbReference type="InterPro" id="IPR007361">
    <property type="entry name" value="DUF427"/>
</dbReference>
<protein>
    <submittedName>
        <fullName evidence="3">Uncharacterized protein (DUF427 family)</fullName>
    </submittedName>
</protein>
<sequence>MPRARDPRAGRIEPGPGQESVWDYPRPPRVEPVAARVTIELGGTVIADTTRAMRVLETSHPPAYYLPPDDFAPGALRSADGSSFCEFKGRAAYADVLGGDRLAPRAAWFYPEPSRGFEQIAGCVSVYPGRMDRCTVDGEVVTPQEGDFYGGWITANVVGPFKGAAGTRGW</sequence>
<dbReference type="InterPro" id="IPR038694">
    <property type="entry name" value="DUF427_sf"/>
</dbReference>
<feature type="domain" description="DUF427" evidence="2">
    <location>
        <begin position="37"/>
        <end position="128"/>
    </location>
</feature>
<dbReference type="Proteomes" id="UP000585905">
    <property type="component" value="Unassembled WGS sequence"/>
</dbReference>